<dbReference type="InterPro" id="IPR045584">
    <property type="entry name" value="Pilin-like"/>
</dbReference>
<gene>
    <name evidence="1" type="ORF">IB286_12155</name>
</gene>
<accession>A0A927GWH7</accession>
<dbReference type="AlphaFoldDB" id="A0A927GWH7"/>
<comment type="caution">
    <text evidence="1">The sequence shown here is derived from an EMBL/GenBank/DDBJ whole genome shotgun (WGS) entry which is preliminary data.</text>
</comment>
<organism evidence="1 2">
    <name type="scientific">Spongiibacter pelagi</name>
    <dbReference type="NCBI Taxonomy" id="2760804"/>
    <lineage>
        <taxon>Bacteria</taxon>
        <taxon>Pseudomonadati</taxon>
        <taxon>Pseudomonadota</taxon>
        <taxon>Gammaproteobacteria</taxon>
        <taxon>Cellvibrionales</taxon>
        <taxon>Spongiibacteraceae</taxon>
        <taxon>Spongiibacter</taxon>
    </lineage>
</organism>
<protein>
    <submittedName>
        <fullName evidence="1">General secretion pathway protein</fullName>
    </submittedName>
</protein>
<dbReference type="EMBL" id="JACXLD010000007">
    <property type="protein sequence ID" value="MBD2859756.1"/>
    <property type="molecule type" value="Genomic_DNA"/>
</dbReference>
<evidence type="ECO:0000313" key="2">
    <source>
        <dbReference type="Proteomes" id="UP000610558"/>
    </source>
</evidence>
<proteinExistence type="predicted"/>
<dbReference type="SUPFAM" id="SSF54523">
    <property type="entry name" value="Pili subunits"/>
    <property type="match status" value="1"/>
</dbReference>
<keyword evidence="2" id="KW-1185">Reference proteome</keyword>
<dbReference type="RefSeq" id="WP_190766139.1">
    <property type="nucleotide sequence ID" value="NZ_JACXLD010000007.1"/>
</dbReference>
<evidence type="ECO:0000313" key="1">
    <source>
        <dbReference type="EMBL" id="MBD2859756.1"/>
    </source>
</evidence>
<sequence>MIVVSIIGILAAVALPSYRDYIVQSQGGAAMKGMATYSSKSVTCVQSGIGCDGVAADIASTPELSITGGPLGDGVGATLAWDNGKCVVSALISNNGLLSYSAAKSVGSSATSEQCRAGAGL</sequence>
<dbReference type="Proteomes" id="UP000610558">
    <property type="component" value="Unassembled WGS sequence"/>
</dbReference>
<dbReference type="Gene3D" id="3.30.700.10">
    <property type="entry name" value="Glycoprotein, Type 4 Pilin"/>
    <property type="match status" value="1"/>
</dbReference>
<reference evidence="1" key="1">
    <citation type="submission" date="2020-09" db="EMBL/GenBank/DDBJ databases">
        <authorList>
            <person name="Yoon J.-W."/>
        </authorList>
    </citation>
    <scope>NUCLEOTIDE SEQUENCE</scope>
    <source>
        <strain evidence="1">KMU-158</strain>
    </source>
</reference>
<name>A0A927GWH7_9GAMM</name>